<reference evidence="1 2" key="1">
    <citation type="journal article" date="2012" name="Genome Biol.">
        <title>Sequencing three crocodilian genomes to illuminate the evolution of archosaurs and amniotes.</title>
        <authorList>
            <person name="St John J.A."/>
            <person name="Braun E.L."/>
            <person name="Isberg S.R."/>
            <person name="Miles L.G."/>
            <person name="Chong A.Y."/>
            <person name="Gongora J."/>
            <person name="Dalzell P."/>
            <person name="Moran C."/>
            <person name="Bed'hom B."/>
            <person name="Abzhanov A."/>
            <person name="Burgess S.C."/>
            <person name="Cooksey A.M."/>
            <person name="Castoe T.A."/>
            <person name="Crawford N.G."/>
            <person name="Densmore L.D."/>
            <person name="Drew J.C."/>
            <person name="Edwards S.V."/>
            <person name="Faircloth B.C."/>
            <person name="Fujita M.K."/>
            <person name="Greenwold M.J."/>
            <person name="Hoffmann F.G."/>
            <person name="Howard J.M."/>
            <person name="Iguchi T."/>
            <person name="Janes D.E."/>
            <person name="Khan S.Y."/>
            <person name="Kohno S."/>
            <person name="de Koning A.J."/>
            <person name="Lance S.L."/>
            <person name="McCarthy F.M."/>
            <person name="McCormack J.E."/>
            <person name="Merchant M.E."/>
            <person name="Peterson D.G."/>
            <person name="Pollock D.D."/>
            <person name="Pourmand N."/>
            <person name="Raney B.J."/>
            <person name="Roessler K.A."/>
            <person name="Sanford J.R."/>
            <person name="Sawyer R.H."/>
            <person name="Schmidt C.J."/>
            <person name="Triplett E.W."/>
            <person name="Tuberville T.D."/>
            <person name="Venegas-Anaya M."/>
            <person name="Howard J.T."/>
            <person name="Jarvis E.D."/>
            <person name="Guillette L.J.Jr."/>
            <person name="Glenn T.C."/>
            <person name="Green R.E."/>
            <person name="Ray D.A."/>
        </authorList>
    </citation>
    <scope>NUCLEOTIDE SEQUENCE [LARGE SCALE GENOMIC DNA]</scope>
    <source>
        <strain evidence="1">KSC_2009_1</strain>
    </source>
</reference>
<sequence length="129" mass="14194">MQEEVSQSRFNLSPYTGKLRDTGGFHSANLLLELWRPLTAEISVLCLCHMPSGRRRKMSIKLLSGTHVGSESEASPCWQGLGACGDTPTPSNAASWEDFQKRFTLSCTGREASTWVLSGAFSQDLLLKE</sequence>
<accession>A0A151N762</accession>
<name>A0A151N762_ALLMI</name>
<evidence type="ECO:0000313" key="1">
    <source>
        <dbReference type="EMBL" id="KYO32663.1"/>
    </source>
</evidence>
<dbReference type="Proteomes" id="UP000050525">
    <property type="component" value="Unassembled WGS sequence"/>
</dbReference>
<proteinExistence type="predicted"/>
<protein>
    <submittedName>
        <fullName evidence="1">Uncharacterized protein</fullName>
    </submittedName>
</protein>
<organism evidence="1 2">
    <name type="scientific">Alligator mississippiensis</name>
    <name type="common">American alligator</name>
    <dbReference type="NCBI Taxonomy" id="8496"/>
    <lineage>
        <taxon>Eukaryota</taxon>
        <taxon>Metazoa</taxon>
        <taxon>Chordata</taxon>
        <taxon>Craniata</taxon>
        <taxon>Vertebrata</taxon>
        <taxon>Euteleostomi</taxon>
        <taxon>Archelosauria</taxon>
        <taxon>Archosauria</taxon>
        <taxon>Crocodylia</taxon>
        <taxon>Alligatoridae</taxon>
        <taxon>Alligatorinae</taxon>
        <taxon>Alligator</taxon>
    </lineage>
</organism>
<dbReference type="AlphaFoldDB" id="A0A151N762"/>
<gene>
    <name evidence="1" type="ORF">Y1Q_0007836</name>
</gene>
<evidence type="ECO:0000313" key="2">
    <source>
        <dbReference type="Proteomes" id="UP000050525"/>
    </source>
</evidence>
<keyword evidence="2" id="KW-1185">Reference proteome</keyword>
<comment type="caution">
    <text evidence="1">The sequence shown here is derived from an EMBL/GenBank/DDBJ whole genome shotgun (WGS) entry which is preliminary data.</text>
</comment>
<dbReference type="EMBL" id="AKHW03003905">
    <property type="protein sequence ID" value="KYO32663.1"/>
    <property type="molecule type" value="Genomic_DNA"/>
</dbReference>